<evidence type="ECO:0000313" key="2">
    <source>
        <dbReference type="EMBL" id="GAI91705.1"/>
    </source>
</evidence>
<feature type="domain" description="Cyclic nucleotide-binding" evidence="1">
    <location>
        <begin position="12"/>
        <end position="59"/>
    </location>
</feature>
<dbReference type="SUPFAM" id="SSF51206">
    <property type="entry name" value="cAMP-binding domain-like"/>
    <property type="match status" value="1"/>
</dbReference>
<reference evidence="2" key="1">
    <citation type="journal article" date="2014" name="Front. Microbiol.">
        <title>High frequency of phylogenetically diverse reductive dehalogenase-homologous genes in deep subseafloor sedimentary metagenomes.</title>
        <authorList>
            <person name="Kawai M."/>
            <person name="Futagami T."/>
            <person name="Toyoda A."/>
            <person name="Takaki Y."/>
            <person name="Nishi S."/>
            <person name="Hori S."/>
            <person name="Arai W."/>
            <person name="Tsubouchi T."/>
            <person name="Morono Y."/>
            <person name="Uchiyama I."/>
            <person name="Ito T."/>
            <person name="Fujiyama A."/>
            <person name="Inagaki F."/>
            <person name="Takami H."/>
        </authorList>
    </citation>
    <scope>NUCLEOTIDE SEQUENCE</scope>
    <source>
        <strain evidence="2">Expedition CK06-06</strain>
    </source>
</reference>
<dbReference type="EMBL" id="BARW01019127">
    <property type="protein sequence ID" value="GAI91705.1"/>
    <property type="molecule type" value="Genomic_DNA"/>
</dbReference>
<dbReference type="InterPro" id="IPR018490">
    <property type="entry name" value="cNMP-bd_dom_sf"/>
</dbReference>
<dbReference type="PROSITE" id="PS50042">
    <property type="entry name" value="CNMP_BINDING_3"/>
    <property type="match status" value="1"/>
</dbReference>
<dbReference type="InterPro" id="IPR014710">
    <property type="entry name" value="RmlC-like_jellyroll"/>
</dbReference>
<accession>X1TVV1</accession>
<dbReference type="InterPro" id="IPR000595">
    <property type="entry name" value="cNMP-bd_dom"/>
</dbReference>
<dbReference type="Gene3D" id="2.60.120.10">
    <property type="entry name" value="Jelly Rolls"/>
    <property type="match status" value="1"/>
</dbReference>
<evidence type="ECO:0000259" key="1">
    <source>
        <dbReference type="PROSITE" id="PS50042"/>
    </source>
</evidence>
<organism evidence="2">
    <name type="scientific">marine sediment metagenome</name>
    <dbReference type="NCBI Taxonomy" id="412755"/>
    <lineage>
        <taxon>unclassified sequences</taxon>
        <taxon>metagenomes</taxon>
        <taxon>ecological metagenomes</taxon>
    </lineage>
</organism>
<protein>
    <recommendedName>
        <fullName evidence="1">Cyclic nucleotide-binding domain-containing protein</fullName>
    </recommendedName>
</protein>
<name>X1TVV1_9ZZZZ</name>
<sequence>MVSAQDLKMIDIFKGLNDSQLSKIAGLGEESSLEAGAICFTQGEKAKKLHLCISGTIDVKFWLQKPWGF</sequence>
<gene>
    <name evidence="2" type="ORF">S12H4_32603</name>
</gene>
<dbReference type="AlphaFoldDB" id="X1TVV1"/>
<comment type="caution">
    <text evidence="2">The sequence shown here is derived from an EMBL/GenBank/DDBJ whole genome shotgun (WGS) entry which is preliminary data.</text>
</comment>
<proteinExistence type="predicted"/>